<gene>
    <name evidence="1" type="ORF">MG293_019405</name>
</gene>
<comment type="caution">
    <text evidence="1">The sequence shown here is derived from an EMBL/GenBank/DDBJ whole genome shotgun (WGS) entry which is preliminary data.</text>
</comment>
<proteinExistence type="predicted"/>
<dbReference type="Proteomes" id="UP001214576">
    <property type="component" value="Unassembled WGS sequence"/>
</dbReference>
<evidence type="ECO:0000313" key="2">
    <source>
        <dbReference type="Proteomes" id="UP001214576"/>
    </source>
</evidence>
<name>A0AAD4Y1Z8_OVIAM</name>
<keyword evidence="2" id="KW-1185">Reference proteome</keyword>
<protein>
    <submittedName>
        <fullName evidence="1">Uncharacterized protein</fullName>
    </submittedName>
</protein>
<dbReference type="EMBL" id="JAKZEL010000025">
    <property type="protein sequence ID" value="KAI4530516.1"/>
    <property type="molecule type" value="Genomic_DNA"/>
</dbReference>
<evidence type="ECO:0000313" key="1">
    <source>
        <dbReference type="EMBL" id="KAI4530516.1"/>
    </source>
</evidence>
<dbReference type="AlphaFoldDB" id="A0AAD4Y1Z8"/>
<organism evidence="1 2">
    <name type="scientific">Ovis ammon polii</name>
    <dbReference type="NCBI Taxonomy" id="230172"/>
    <lineage>
        <taxon>Eukaryota</taxon>
        <taxon>Metazoa</taxon>
        <taxon>Chordata</taxon>
        <taxon>Craniata</taxon>
        <taxon>Vertebrata</taxon>
        <taxon>Euteleostomi</taxon>
        <taxon>Mammalia</taxon>
        <taxon>Eutheria</taxon>
        <taxon>Laurasiatheria</taxon>
        <taxon>Artiodactyla</taxon>
        <taxon>Ruminantia</taxon>
        <taxon>Pecora</taxon>
        <taxon>Bovidae</taxon>
        <taxon>Caprinae</taxon>
        <taxon>Ovis</taxon>
    </lineage>
</organism>
<sequence>MIFLPVLSNATFISAITELKVQLESDSNKCMFVVQEPKKDYLDTWKKNIAAPLLPKHPSAACEASEFVGNVEDFGGLEKLCSRCLLFKTDIFKQEKILNEEEERGLFVFLFQKYPNFGNEKEHAF</sequence>
<reference evidence="1" key="1">
    <citation type="submission" date="2022-03" db="EMBL/GenBank/DDBJ databases">
        <title>Genomic analyses of argali, domestic sheep and their hybrids provide insights into chromosomal evolution, heterosis and genetic basis of agronomic traits.</title>
        <authorList>
            <person name="Li M."/>
        </authorList>
    </citation>
    <scope>NUCLEOTIDE SEQUENCE</scope>
    <source>
        <strain evidence="1">CAU-MHL-2022a</strain>
        <tissue evidence="1">Skin</tissue>
    </source>
</reference>
<accession>A0AAD4Y1Z8</accession>